<protein>
    <recommendedName>
        <fullName evidence="2">DUF402 domain-containing protein</fullName>
    </recommendedName>
</protein>
<dbReference type="Pfam" id="PF04167">
    <property type="entry name" value="DUF402"/>
    <property type="match status" value="1"/>
</dbReference>
<dbReference type="AlphaFoldDB" id="A0A4Q7UUM3"/>
<sequence>MHPPKIQSFDPVSGTNVDTKGNPRVIDTFREHDWGLYLSRPIVGRPNAWWMETWVLPELGICLTDWRWNPGHERDQDFYVDIAEIVRDGDDGRVLRMTDLYLDLVVRTGREVELLDVDEYVAAVAQGLLEPRLAEYALARSHAVLDALARHTYDVEAWLAGQGILLGPRAEPVRDA</sequence>
<feature type="domain" description="DUF402" evidence="2">
    <location>
        <begin position="23"/>
        <end position="152"/>
    </location>
</feature>
<accession>A0A4Q7UUM3</accession>
<evidence type="ECO:0000313" key="3">
    <source>
        <dbReference type="EMBL" id="RZT85455.1"/>
    </source>
</evidence>
<feature type="region of interest" description="Disordered" evidence="1">
    <location>
        <begin position="1"/>
        <end position="21"/>
    </location>
</feature>
<proteinExistence type="predicted"/>
<dbReference type="InterPro" id="IPR035930">
    <property type="entry name" value="FomD-like_sf"/>
</dbReference>
<name>A0A4Q7UUM3_PSEST</name>
<dbReference type="Proteomes" id="UP000291591">
    <property type="component" value="Unassembled WGS sequence"/>
</dbReference>
<dbReference type="Gene3D" id="2.40.380.10">
    <property type="entry name" value="FomD-like"/>
    <property type="match status" value="1"/>
</dbReference>
<keyword evidence="4" id="KW-1185">Reference proteome</keyword>
<reference evidence="3 4" key="1">
    <citation type="submission" date="2019-02" db="EMBL/GenBank/DDBJ databases">
        <title>Sequencing the genomes of 1000 actinobacteria strains.</title>
        <authorList>
            <person name="Klenk H.-P."/>
        </authorList>
    </citation>
    <scope>NUCLEOTIDE SEQUENCE [LARGE SCALE GENOMIC DNA]</scope>
    <source>
        <strain evidence="3 4">DSM 45779</strain>
    </source>
</reference>
<comment type="caution">
    <text evidence="3">The sequence shown here is derived from an EMBL/GenBank/DDBJ whole genome shotgun (WGS) entry which is preliminary data.</text>
</comment>
<dbReference type="InterPro" id="IPR007295">
    <property type="entry name" value="DUF402"/>
</dbReference>
<evidence type="ECO:0000313" key="4">
    <source>
        <dbReference type="Proteomes" id="UP000291591"/>
    </source>
</evidence>
<dbReference type="RefSeq" id="WP_242623033.1">
    <property type="nucleotide sequence ID" value="NZ_SHKL01000001.1"/>
</dbReference>
<evidence type="ECO:0000256" key="1">
    <source>
        <dbReference type="SAM" id="MobiDB-lite"/>
    </source>
</evidence>
<dbReference type="SUPFAM" id="SSF159234">
    <property type="entry name" value="FomD-like"/>
    <property type="match status" value="1"/>
</dbReference>
<dbReference type="EMBL" id="SHKL01000001">
    <property type="protein sequence ID" value="RZT85455.1"/>
    <property type="molecule type" value="Genomic_DNA"/>
</dbReference>
<organism evidence="3 4">
    <name type="scientific">Pseudonocardia sediminis</name>
    <dbReference type="NCBI Taxonomy" id="1397368"/>
    <lineage>
        <taxon>Bacteria</taxon>
        <taxon>Bacillati</taxon>
        <taxon>Actinomycetota</taxon>
        <taxon>Actinomycetes</taxon>
        <taxon>Pseudonocardiales</taxon>
        <taxon>Pseudonocardiaceae</taxon>
        <taxon>Pseudonocardia</taxon>
    </lineage>
</organism>
<evidence type="ECO:0000259" key="2">
    <source>
        <dbReference type="Pfam" id="PF04167"/>
    </source>
</evidence>
<gene>
    <name evidence="3" type="ORF">EV383_2321</name>
</gene>